<protein>
    <recommendedName>
        <fullName evidence="2">non-specific serine/threonine protein kinase</fullName>
        <ecNumber evidence="2">2.7.11.1</ecNumber>
    </recommendedName>
</protein>
<accession>A0AA88E5H2</accession>
<dbReference type="InterPro" id="IPR001611">
    <property type="entry name" value="Leu-rich_rpt"/>
</dbReference>
<dbReference type="PANTHER" id="PTHR48006:SF81">
    <property type="entry name" value="PROTEIN KINASE DOMAIN-CONTAINING PROTEIN"/>
    <property type="match status" value="1"/>
</dbReference>
<dbReference type="EMBL" id="BTGU01000180">
    <property type="protein sequence ID" value="GMN64454.1"/>
    <property type="molecule type" value="Genomic_DNA"/>
</dbReference>
<dbReference type="InterPro" id="IPR008979">
    <property type="entry name" value="Galactose-bd-like_sf"/>
</dbReference>
<dbReference type="Gene3D" id="1.10.510.10">
    <property type="entry name" value="Transferase(Phosphotransferase) domain 1"/>
    <property type="match status" value="1"/>
</dbReference>
<dbReference type="PROSITE" id="PS50011">
    <property type="entry name" value="PROTEIN_KINASE_DOM"/>
    <property type="match status" value="1"/>
</dbReference>
<keyword evidence="16" id="KW-0325">Glycoprotein</keyword>
<dbReference type="Pfam" id="PF11721">
    <property type="entry name" value="Malectin"/>
    <property type="match status" value="1"/>
</dbReference>
<dbReference type="InterPro" id="IPR021720">
    <property type="entry name" value="Malectin_dom"/>
</dbReference>
<dbReference type="PROSITE" id="PS00107">
    <property type="entry name" value="PROTEIN_KINASE_ATP"/>
    <property type="match status" value="1"/>
</dbReference>
<dbReference type="Gene3D" id="3.30.200.20">
    <property type="entry name" value="Phosphorylase Kinase, domain 1"/>
    <property type="match status" value="1"/>
</dbReference>
<keyword evidence="5" id="KW-0433">Leucine-rich repeat</keyword>
<evidence type="ECO:0000256" key="4">
    <source>
        <dbReference type="ARBA" id="ARBA00022553"/>
    </source>
</evidence>
<reference evidence="23" key="1">
    <citation type="submission" date="2023-07" db="EMBL/GenBank/DDBJ databases">
        <title>draft genome sequence of fig (Ficus carica).</title>
        <authorList>
            <person name="Takahashi T."/>
            <person name="Nishimura K."/>
        </authorList>
    </citation>
    <scope>NUCLEOTIDE SEQUENCE</scope>
</reference>
<dbReference type="FunFam" id="3.80.10.10:FF:001070">
    <property type="entry name" value="Leucine-rich repeat transmembrane protein kinase"/>
    <property type="match status" value="1"/>
</dbReference>
<dbReference type="GO" id="GO:0004674">
    <property type="term" value="F:protein serine/threonine kinase activity"/>
    <property type="evidence" value="ECO:0007669"/>
    <property type="project" value="UniProtKB-KW"/>
</dbReference>
<dbReference type="Pfam" id="PF13855">
    <property type="entry name" value="LRR_8"/>
    <property type="match status" value="1"/>
</dbReference>
<dbReference type="InterPro" id="IPR000719">
    <property type="entry name" value="Prot_kinase_dom"/>
</dbReference>
<evidence type="ECO:0000256" key="7">
    <source>
        <dbReference type="ARBA" id="ARBA00022692"/>
    </source>
</evidence>
<evidence type="ECO:0000313" key="24">
    <source>
        <dbReference type="Proteomes" id="UP001187192"/>
    </source>
</evidence>
<keyword evidence="13 21" id="KW-1133">Transmembrane helix</keyword>
<evidence type="ECO:0000256" key="15">
    <source>
        <dbReference type="ARBA" id="ARBA00023170"/>
    </source>
</evidence>
<sequence length="919" mass="101264">MRVLKAQSLPGTLPKDLGKLPFLQEFDLTRNYLNGTIPSEWGSSQLVNISLLGNRLTGSIPKELGNITTLKSLVLEINQLSGNLPPELGNLTSIERFLVTSNNLTGELPETLEKLATLKDFRIGDNRFSGVIPNFIQKWTKLEKLAIQASGLSGPIPSSIALLEKLSDLRISDLTGPGAIFPPLNNMTKMKTLILRNCNINGTIPDYLGEMTNLKALDLSFNKLTENVPSSLASLSNVDYIFLTGNSLSGGVPNLLLHKEESIDLSYNNFMAENSSCQQRNVNLFASSSQGNNSRIVSCLRSFSCPRTSYSLHINCGGNEVTVDRTTFEADTDSAGPSFWFQSRTNWGFSSTGYFADNDSPKDFYTTGNLSRLTVANPELYKTARLSPISLTYYAFCLGNGNYTVKLHFAEIMFTNDNTYYSLGRRIFDVYVQGRLVLKDFNIKDEAGGAGKAIIKNFTATVTSGTLEIRFYWAGKGTTAIPNRGVYGPLISAISVNSDFEPPSTSEETGSSISVGAVVGIIAGSLLVVSLIVGVLWWKFCLRRKSTLEQDLKGVDLKTGKFTLRQIKAATNNFDVANKIGEGGFGSVYKGLLPDGTVIAVKQLSSKSKQGNREFLNEIGMISAVQHPHLVKIYGCCIEGDQLLLVYEYMENNNVARALFGPEECQINLDWPKRRKICIGIARGLAYLHEESRLKIVHRDIKATNVLLDKDLNPKISDFGLAKLDEEENTHISTRVAGTYGYMAPEYAMRGYLTDKADVYSYGIVVLEIISGKSNTTYRAKDDSFYLLDWALVLKEKGDLMELVDPRLGSNYDREEVLLTIKVALLCTNVSAAARPTMSSVVSILEGKTAIQEIMINDTSVSKDEIIAMRKHHRLTLEGNQADSQTHSMSIEGPWTGSSSSVPDLYPVNPDSDYWQSRN</sequence>
<evidence type="ECO:0000256" key="11">
    <source>
        <dbReference type="ARBA" id="ARBA00022777"/>
    </source>
</evidence>
<keyword evidence="8" id="KW-0732">Signal</keyword>
<dbReference type="SUPFAM" id="SSF52058">
    <property type="entry name" value="L domain-like"/>
    <property type="match status" value="1"/>
</dbReference>
<name>A0AA88E5H2_FICCA</name>
<keyword evidence="11" id="KW-0418">Kinase</keyword>
<evidence type="ECO:0000256" key="8">
    <source>
        <dbReference type="ARBA" id="ARBA00022729"/>
    </source>
</evidence>
<dbReference type="InterPro" id="IPR051824">
    <property type="entry name" value="LRR_Rcpt-Like_S/T_Kinase"/>
</dbReference>
<dbReference type="SUPFAM" id="SSF56112">
    <property type="entry name" value="Protein kinase-like (PK-like)"/>
    <property type="match status" value="1"/>
</dbReference>
<evidence type="ECO:0000256" key="21">
    <source>
        <dbReference type="SAM" id="Phobius"/>
    </source>
</evidence>
<keyword evidence="12 19" id="KW-0067">ATP-binding</keyword>
<dbReference type="FunFam" id="2.60.120.430:FF:000004">
    <property type="entry name" value="Putative leucine-rich repeat receptor-like serine/threonine-protein kinase"/>
    <property type="match status" value="1"/>
</dbReference>
<feature type="region of interest" description="Disordered" evidence="20">
    <location>
        <begin position="877"/>
        <end position="919"/>
    </location>
</feature>
<evidence type="ECO:0000313" key="23">
    <source>
        <dbReference type="EMBL" id="GMN64454.1"/>
    </source>
</evidence>
<evidence type="ECO:0000256" key="2">
    <source>
        <dbReference type="ARBA" id="ARBA00012513"/>
    </source>
</evidence>
<dbReference type="PANTHER" id="PTHR48006">
    <property type="entry name" value="LEUCINE-RICH REPEAT-CONTAINING PROTEIN DDB_G0281931-RELATED"/>
    <property type="match status" value="1"/>
</dbReference>
<dbReference type="Proteomes" id="UP001187192">
    <property type="component" value="Unassembled WGS sequence"/>
</dbReference>
<dbReference type="Pfam" id="PF00069">
    <property type="entry name" value="Pkinase"/>
    <property type="match status" value="1"/>
</dbReference>
<keyword evidence="9" id="KW-0677">Repeat</keyword>
<dbReference type="SMART" id="SM00220">
    <property type="entry name" value="S_TKc"/>
    <property type="match status" value="1"/>
</dbReference>
<dbReference type="InterPro" id="IPR017441">
    <property type="entry name" value="Protein_kinase_ATP_BS"/>
</dbReference>
<dbReference type="EC" id="2.7.11.1" evidence="2"/>
<dbReference type="InterPro" id="IPR032675">
    <property type="entry name" value="LRR_dom_sf"/>
</dbReference>
<comment type="catalytic activity">
    <reaction evidence="18">
        <text>L-seryl-[protein] + ATP = O-phospho-L-seryl-[protein] + ADP + H(+)</text>
        <dbReference type="Rhea" id="RHEA:17989"/>
        <dbReference type="Rhea" id="RHEA-COMP:9863"/>
        <dbReference type="Rhea" id="RHEA-COMP:11604"/>
        <dbReference type="ChEBI" id="CHEBI:15378"/>
        <dbReference type="ChEBI" id="CHEBI:29999"/>
        <dbReference type="ChEBI" id="CHEBI:30616"/>
        <dbReference type="ChEBI" id="CHEBI:83421"/>
        <dbReference type="ChEBI" id="CHEBI:456216"/>
        <dbReference type="EC" id="2.7.11.1"/>
    </reaction>
</comment>
<dbReference type="AlphaFoldDB" id="A0AA88E5H2"/>
<feature type="binding site" evidence="19">
    <location>
        <position position="602"/>
    </location>
    <ligand>
        <name>ATP</name>
        <dbReference type="ChEBI" id="CHEBI:30616"/>
    </ligand>
</feature>
<dbReference type="FunFam" id="3.30.200.20:FF:000217">
    <property type="entry name" value="probable LRR receptor-like serine/threonine-protein kinase At1g53430"/>
    <property type="match status" value="1"/>
</dbReference>
<evidence type="ECO:0000256" key="16">
    <source>
        <dbReference type="ARBA" id="ARBA00023180"/>
    </source>
</evidence>
<dbReference type="InterPro" id="IPR008271">
    <property type="entry name" value="Ser/Thr_kinase_AS"/>
</dbReference>
<evidence type="ECO:0000256" key="10">
    <source>
        <dbReference type="ARBA" id="ARBA00022741"/>
    </source>
</evidence>
<evidence type="ECO:0000256" key="1">
    <source>
        <dbReference type="ARBA" id="ARBA00004479"/>
    </source>
</evidence>
<dbReference type="Gene3D" id="2.60.120.430">
    <property type="entry name" value="Galactose-binding lectin"/>
    <property type="match status" value="1"/>
</dbReference>
<keyword evidence="10 19" id="KW-0547">Nucleotide-binding</keyword>
<evidence type="ECO:0000259" key="22">
    <source>
        <dbReference type="PROSITE" id="PS50011"/>
    </source>
</evidence>
<keyword evidence="15" id="KW-0675">Receptor</keyword>
<evidence type="ECO:0000256" key="6">
    <source>
        <dbReference type="ARBA" id="ARBA00022679"/>
    </source>
</evidence>
<proteinExistence type="predicted"/>
<feature type="domain" description="Protein kinase" evidence="22">
    <location>
        <begin position="574"/>
        <end position="855"/>
    </location>
</feature>
<keyword evidence="14 21" id="KW-0472">Membrane</keyword>
<gene>
    <name evidence="23" type="ORF">TIFTF001_033526</name>
</gene>
<evidence type="ECO:0000256" key="9">
    <source>
        <dbReference type="ARBA" id="ARBA00022737"/>
    </source>
</evidence>
<dbReference type="FunFam" id="1.10.510.10:FF:000044">
    <property type="entry name" value="Putative LRR receptor-like serine/threonine-protein kinase"/>
    <property type="match status" value="1"/>
</dbReference>
<keyword evidence="7 21" id="KW-0812">Transmembrane</keyword>
<evidence type="ECO:0000256" key="18">
    <source>
        <dbReference type="ARBA" id="ARBA00048679"/>
    </source>
</evidence>
<comment type="subcellular location">
    <subcellularLocation>
        <location evidence="1">Membrane</location>
        <topology evidence="1">Single-pass type I membrane protein</topology>
    </subcellularLocation>
</comment>
<feature type="compositionally biased region" description="Polar residues" evidence="20">
    <location>
        <begin position="878"/>
        <end position="889"/>
    </location>
</feature>
<dbReference type="GO" id="GO:0016020">
    <property type="term" value="C:membrane"/>
    <property type="evidence" value="ECO:0007669"/>
    <property type="project" value="UniProtKB-SubCell"/>
</dbReference>
<evidence type="ECO:0000256" key="3">
    <source>
        <dbReference type="ARBA" id="ARBA00022527"/>
    </source>
</evidence>
<keyword evidence="6" id="KW-0808">Transferase</keyword>
<comment type="catalytic activity">
    <reaction evidence="17">
        <text>L-threonyl-[protein] + ATP = O-phospho-L-threonyl-[protein] + ADP + H(+)</text>
        <dbReference type="Rhea" id="RHEA:46608"/>
        <dbReference type="Rhea" id="RHEA-COMP:11060"/>
        <dbReference type="Rhea" id="RHEA-COMP:11605"/>
        <dbReference type="ChEBI" id="CHEBI:15378"/>
        <dbReference type="ChEBI" id="CHEBI:30013"/>
        <dbReference type="ChEBI" id="CHEBI:30616"/>
        <dbReference type="ChEBI" id="CHEBI:61977"/>
        <dbReference type="ChEBI" id="CHEBI:456216"/>
        <dbReference type="EC" id="2.7.11.1"/>
    </reaction>
</comment>
<keyword evidence="4" id="KW-0597">Phosphoprotein</keyword>
<evidence type="ECO:0000256" key="14">
    <source>
        <dbReference type="ARBA" id="ARBA00023136"/>
    </source>
</evidence>
<dbReference type="PROSITE" id="PS00108">
    <property type="entry name" value="PROTEIN_KINASE_ST"/>
    <property type="match status" value="1"/>
</dbReference>
<comment type="caution">
    <text evidence="23">The sequence shown here is derived from an EMBL/GenBank/DDBJ whole genome shotgun (WGS) entry which is preliminary data.</text>
</comment>
<evidence type="ECO:0000256" key="12">
    <source>
        <dbReference type="ARBA" id="ARBA00022840"/>
    </source>
</evidence>
<dbReference type="InterPro" id="IPR011009">
    <property type="entry name" value="Kinase-like_dom_sf"/>
</dbReference>
<keyword evidence="3" id="KW-0723">Serine/threonine-protein kinase</keyword>
<organism evidence="23 24">
    <name type="scientific">Ficus carica</name>
    <name type="common">Common fig</name>
    <dbReference type="NCBI Taxonomy" id="3494"/>
    <lineage>
        <taxon>Eukaryota</taxon>
        <taxon>Viridiplantae</taxon>
        <taxon>Streptophyta</taxon>
        <taxon>Embryophyta</taxon>
        <taxon>Tracheophyta</taxon>
        <taxon>Spermatophyta</taxon>
        <taxon>Magnoliopsida</taxon>
        <taxon>eudicotyledons</taxon>
        <taxon>Gunneridae</taxon>
        <taxon>Pentapetalae</taxon>
        <taxon>rosids</taxon>
        <taxon>fabids</taxon>
        <taxon>Rosales</taxon>
        <taxon>Moraceae</taxon>
        <taxon>Ficeae</taxon>
        <taxon>Ficus</taxon>
    </lineage>
</organism>
<evidence type="ECO:0000256" key="5">
    <source>
        <dbReference type="ARBA" id="ARBA00022614"/>
    </source>
</evidence>
<dbReference type="SUPFAM" id="SSF49785">
    <property type="entry name" value="Galactose-binding domain-like"/>
    <property type="match status" value="1"/>
</dbReference>
<keyword evidence="24" id="KW-1185">Reference proteome</keyword>
<dbReference type="Gene3D" id="3.80.10.10">
    <property type="entry name" value="Ribonuclease Inhibitor"/>
    <property type="match status" value="3"/>
</dbReference>
<evidence type="ECO:0000256" key="19">
    <source>
        <dbReference type="PROSITE-ProRule" id="PRU10141"/>
    </source>
</evidence>
<evidence type="ECO:0000256" key="13">
    <source>
        <dbReference type="ARBA" id="ARBA00022989"/>
    </source>
</evidence>
<dbReference type="CDD" id="cd14066">
    <property type="entry name" value="STKc_IRAK"/>
    <property type="match status" value="1"/>
</dbReference>
<evidence type="ECO:0000256" key="17">
    <source>
        <dbReference type="ARBA" id="ARBA00047899"/>
    </source>
</evidence>
<dbReference type="GO" id="GO:0005524">
    <property type="term" value="F:ATP binding"/>
    <property type="evidence" value="ECO:0007669"/>
    <property type="project" value="UniProtKB-UniRule"/>
</dbReference>
<feature type="transmembrane region" description="Helical" evidence="21">
    <location>
        <begin position="513"/>
        <end position="538"/>
    </location>
</feature>
<evidence type="ECO:0000256" key="20">
    <source>
        <dbReference type="SAM" id="MobiDB-lite"/>
    </source>
</evidence>